<accession>A0A0V1EP92</accession>
<name>A0A0V1EP92_TRIPS</name>
<gene>
    <name evidence="1" type="ORF">T4A_6774</name>
</gene>
<organism evidence="1 2">
    <name type="scientific">Trichinella pseudospiralis</name>
    <name type="common">Parasitic roundworm</name>
    <dbReference type="NCBI Taxonomy" id="6337"/>
    <lineage>
        <taxon>Eukaryota</taxon>
        <taxon>Metazoa</taxon>
        <taxon>Ecdysozoa</taxon>
        <taxon>Nematoda</taxon>
        <taxon>Enoplea</taxon>
        <taxon>Dorylaimia</taxon>
        <taxon>Trichinellida</taxon>
        <taxon>Trichinellidae</taxon>
        <taxon>Trichinella</taxon>
    </lineage>
</organism>
<evidence type="ECO:0000313" key="2">
    <source>
        <dbReference type="Proteomes" id="UP000054632"/>
    </source>
</evidence>
<evidence type="ECO:0000313" key="1">
    <source>
        <dbReference type="EMBL" id="KRY75282.1"/>
    </source>
</evidence>
<proteinExistence type="predicted"/>
<dbReference type="AlphaFoldDB" id="A0A0V1EP92"/>
<dbReference type="Proteomes" id="UP000054632">
    <property type="component" value="Unassembled WGS sequence"/>
</dbReference>
<reference evidence="1 2" key="1">
    <citation type="submission" date="2015-01" db="EMBL/GenBank/DDBJ databases">
        <title>Evolution of Trichinella species and genotypes.</title>
        <authorList>
            <person name="Korhonen P.K."/>
            <person name="Edoardo P."/>
            <person name="Giuseppe L.R."/>
            <person name="Gasser R.B."/>
        </authorList>
    </citation>
    <scope>NUCLEOTIDE SEQUENCE [LARGE SCALE GENOMIC DNA]</scope>
    <source>
        <strain evidence="1">ISS13</strain>
    </source>
</reference>
<protein>
    <submittedName>
        <fullName evidence="1">Uncharacterized protein</fullName>
    </submittedName>
</protein>
<comment type="caution">
    <text evidence="1">The sequence shown here is derived from an EMBL/GenBank/DDBJ whole genome shotgun (WGS) entry which is preliminary data.</text>
</comment>
<dbReference type="EMBL" id="JYDR01000019">
    <property type="protein sequence ID" value="KRY75282.1"/>
    <property type="molecule type" value="Genomic_DNA"/>
</dbReference>
<sequence>MQAKQPAVKLRAIRIGRLCFSSESDEATYDFIPLRHIVADRPRLIPFVPRPPCLISCLAMAKVLCSSTDACRSTWRRTFTASKGFTTIASVTPQSKPANE</sequence>